<keyword evidence="9" id="KW-1185">Reference proteome</keyword>
<proteinExistence type="inferred from homology"/>
<keyword evidence="3 7" id="KW-0812">Transmembrane</keyword>
<reference evidence="8" key="2">
    <citation type="journal article" date="2023" name="IMA Fungus">
        <title>Comparative genomic study of the Penicillium genus elucidates a diverse pangenome and 15 lateral gene transfer events.</title>
        <authorList>
            <person name="Petersen C."/>
            <person name="Sorensen T."/>
            <person name="Nielsen M.R."/>
            <person name="Sondergaard T.E."/>
            <person name="Sorensen J.L."/>
            <person name="Fitzpatrick D.A."/>
            <person name="Frisvad J.C."/>
            <person name="Nielsen K.L."/>
        </authorList>
    </citation>
    <scope>NUCLEOTIDE SEQUENCE</scope>
    <source>
        <strain evidence="8">IBT 22155</strain>
    </source>
</reference>
<dbReference type="AlphaFoldDB" id="A0A9W9L0S1"/>
<comment type="caution">
    <text evidence="8">The sequence shown here is derived from an EMBL/GenBank/DDBJ whole genome shotgun (WGS) entry which is preliminary data.</text>
</comment>
<dbReference type="InterPro" id="IPR000612">
    <property type="entry name" value="PMP3"/>
</dbReference>
<evidence type="ECO:0000256" key="2">
    <source>
        <dbReference type="ARBA" id="ARBA00009530"/>
    </source>
</evidence>
<evidence type="ECO:0000256" key="4">
    <source>
        <dbReference type="ARBA" id="ARBA00022989"/>
    </source>
</evidence>
<dbReference type="PANTHER" id="PTHR21659:SF116">
    <property type="entry name" value="PLASMA MEMBRANE PROTEOLIPID 3"/>
    <property type="match status" value="1"/>
</dbReference>
<evidence type="ECO:0000256" key="5">
    <source>
        <dbReference type="ARBA" id="ARBA00023136"/>
    </source>
</evidence>
<dbReference type="PROSITE" id="PS01309">
    <property type="entry name" value="UPF0057"/>
    <property type="match status" value="1"/>
</dbReference>
<feature type="transmembrane region" description="Helical" evidence="7">
    <location>
        <begin position="56"/>
        <end position="79"/>
    </location>
</feature>
<organism evidence="8 9">
    <name type="scientific">Penicillium bovifimosum</name>
    <dbReference type="NCBI Taxonomy" id="126998"/>
    <lineage>
        <taxon>Eukaryota</taxon>
        <taxon>Fungi</taxon>
        <taxon>Dikarya</taxon>
        <taxon>Ascomycota</taxon>
        <taxon>Pezizomycotina</taxon>
        <taxon>Eurotiomycetes</taxon>
        <taxon>Eurotiomycetidae</taxon>
        <taxon>Eurotiales</taxon>
        <taxon>Aspergillaceae</taxon>
        <taxon>Penicillium</taxon>
    </lineage>
</organism>
<keyword evidence="4 7" id="KW-1133">Transmembrane helix</keyword>
<evidence type="ECO:0008006" key="10">
    <source>
        <dbReference type="Google" id="ProtNLM"/>
    </source>
</evidence>
<accession>A0A9W9L0S1</accession>
<evidence type="ECO:0000256" key="1">
    <source>
        <dbReference type="ARBA" id="ARBA00004370"/>
    </source>
</evidence>
<comment type="similarity">
    <text evidence="2">Belongs to the UPF0057 (PMP3) family.</text>
</comment>
<keyword evidence="5 7" id="KW-0472">Membrane</keyword>
<evidence type="ECO:0000256" key="3">
    <source>
        <dbReference type="ARBA" id="ARBA00022692"/>
    </source>
</evidence>
<evidence type="ECO:0000256" key="6">
    <source>
        <dbReference type="SAM" id="MobiDB-lite"/>
    </source>
</evidence>
<name>A0A9W9L0S1_9EURO</name>
<dbReference type="OrthoDB" id="2802411at2759"/>
<protein>
    <recommendedName>
        <fullName evidence="10">Plasma membrane proteolipid 3</fullName>
    </recommendedName>
</protein>
<evidence type="ECO:0000313" key="8">
    <source>
        <dbReference type="EMBL" id="KAJ5130414.1"/>
    </source>
</evidence>
<dbReference type="GeneID" id="81406367"/>
<evidence type="ECO:0000313" key="9">
    <source>
        <dbReference type="Proteomes" id="UP001149079"/>
    </source>
</evidence>
<dbReference type="Proteomes" id="UP001149079">
    <property type="component" value="Unassembled WGS sequence"/>
</dbReference>
<sequence>MAFTASADVQPPVAQAAKSRCSPATKTMSGDICKIIFAIILPPLGVFLERGCGADLLINICLTILGWIPGIIHAIYIIFKY</sequence>
<reference evidence="8" key="1">
    <citation type="submission" date="2022-11" db="EMBL/GenBank/DDBJ databases">
        <authorList>
            <person name="Petersen C."/>
        </authorList>
    </citation>
    <scope>NUCLEOTIDE SEQUENCE</scope>
    <source>
        <strain evidence="8">IBT 22155</strain>
    </source>
</reference>
<comment type="subcellular location">
    <subcellularLocation>
        <location evidence="1">Membrane</location>
    </subcellularLocation>
</comment>
<evidence type="ECO:0000256" key="7">
    <source>
        <dbReference type="SAM" id="Phobius"/>
    </source>
</evidence>
<dbReference type="EMBL" id="JAPQKL010000005">
    <property type="protein sequence ID" value="KAJ5130414.1"/>
    <property type="molecule type" value="Genomic_DNA"/>
</dbReference>
<feature type="region of interest" description="Disordered" evidence="6">
    <location>
        <begin position="1"/>
        <end position="26"/>
    </location>
</feature>
<dbReference type="PANTHER" id="PTHR21659">
    <property type="entry name" value="HYDROPHOBIC PROTEIN RCI2 LOW TEMPERATURE AND SALT RESPONSIVE PROTEIN LTI6 -RELATED"/>
    <property type="match status" value="1"/>
</dbReference>
<dbReference type="RefSeq" id="XP_056520793.1">
    <property type="nucleotide sequence ID" value="XM_056667197.1"/>
</dbReference>
<gene>
    <name evidence="8" type="ORF">N7515_006453</name>
</gene>
<dbReference type="Pfam" id="PF01679">
    <property type="entry name" value="Pmp3"/>
    <property type="match status" value="1"/>
</dbReference>
<dbReference type="GO" id="GO:0016020">
    <property type="term" value="C:membrane"/>
    <property type="evidence" value="ECO:0007669"/>
    <property type="project" value="UniProtKB-SubCell"/>
</dbReference>